<dbReference type="GO" id="GO:0005634">
    <property type="term" value="C:nucleus"/>
    <property type="evidence" value="ECO:0007669"/>
    <property type="project" value="TreeGrafter"/>
</dbReference>
<evidence type="ECO:0000259" key="8">
    <source>
        <dbReference type="PROSITE" id="PS51253"/>
    </source>
</evidence>
<comment type="subcellular location">
    <subcellularLocation>
        <location evidence="1">Membrane</location>
    </subcellularLocation>
</comment>
<accession>A0A395IZL0</accession>
<gene>
    <name evidence="9" type="ORF">DID88_005375</name>
</gene>
<feature type="compositionally biased region" description="Basic residues" evidence="7">
    <location>
        <begin position="618"/>
        <end position="627"/>
    </location>
</feature>
<organism evidence="9 10">
    <name type="scientific">Monilinia fructigena</name>
    <dbReference type="NCBI Taxonomy" id="38457"/>
    <lineage>
        <taxon>Eukaryota</taxon>
        <taxon>Fungi</taxon>
        <taxon>Dikarya</taxon>
        <taxon>Ascomycota</taxon>
        <taxon>Pezizomycotina</taxon>
        <taxon>Leotiomycetes</taxon>
        <taxon>Helotiales</taxon>
        <taxon>Sclerotiniaceae</taxon>
        <taxon>Monilinia</taxon>
    </lineage>
</organism>
<dbReference type="PROSITE" id="PS51253">
    <property type="entry name" value="HTH_CENPB"/>
    <property type="match status" value="1"/>
</dbReference>
<keyword evidence="6" id="KW-0175">Coiled coil</keyword>
<dbReference type="Proteomes" id="UP000249056">
    <property type="component" value="Unassembled WGS sequence"/>
</dbReference>
<dbReference type="InterPro" id="IPR001129">
    <property type="entry name" value="Membr-assoc_MAPEG"/>
</dbReference>
<keyword evidence="2" id="KW-0812">Transmembrane</keyword>
<keyword evidence="10" id="KW-1185">Reference proteome</keyword>
<comment type="caution">
    <text evidence="9">The sequence shown here is derived from an EMBL/GenBank/DDBJ whole genome shotgun (WGS) entry which is preliminary data.</text>
</comment>
<protein>
    <recommendedName>
        <fullName evidence="8">HTH CENPB-type domain-containing protein</fullName>
    </recommendedName>
</protein>
<proteinExistence type="predicted"/>
<evidence type="ECO:0000256" key="4">
    <source>
        <dbReference type="ARBA" id="ARBA00023125"/>
    </source>
</evidence>
<evidence type="ECO:0000256" key="6">
    <source>
        <dbReference type="SAM" id="Coils"/>
    </source>
</evidence>
<dbReference type="InterPro" id="IPR050863">
    <property type="entry name" value="CenT-Element_Derived"/>
</dbReference>
<evidence type="ECO:0000256" key="7">
    <source>
        <dbReference type="SAM" id="MobiDB-lite"/>
    </source>
</evidence>
<keyword evidence="4" id="KW-0238">DNA-binding</keyword>
<dbReference type="InterPro" id="IPR006600">
    <property type="entry name" value="HTH_CenpB_DNA-bd_dom"/>
</dbReference>
<keyword evidence="5" id="KW-0472">Membrane</keyword>
<evidence type="ECO:0000256" key="1">
    <source>
        <dbReference type="ARBA" id="ARBA00004370"/>
    </source>
</evidence>
<name>A0A395IZL0_9HELO</name>
<reference evidence="9 10" key="1">
    <citation type="submission" date="2018-06" db="EMBL/GenBank/DDBJ databases">
        <title>Genome Sequence of the Brown Rot Fungal Pathogen Monilinia fructigena.</title>
        <authorList>
            <person name="Landi L."/>
            <person name="De Miccolis Angelini R.M."/>
            <person name="Pollastro S."/>
            <person name="Abate D."/>
            <person name="Faretra F."/>
            <person name="Romanazzi G."/>
        </authorList>
    </citation>
    <scope>NUCLEOTIDE SEQUENCE [LARGE SCALE GENOMIC DNA]</scope>
    <source>
        <strain evidence="9 10">Mfrg269</strain>
    </source>
</reference>
<feature type="coiled-coil region" evidence="6">
    <location>
        <begin position="552"/>
        <end position="586"/>
    </location>
</feature>
<feature type="domain" description="HTH CENPB-type" evidence="8">
    <location>
        <begin position="168"/>
        <end position="249"/>
    </location>
</feature>
<feature type="compositionally biased region" description="Acidic residues" evidence="7">
    <location>
        <begin position="632"/>
        <end position="652"/>
    </location>
</feature>
<dbReference type="AlphaFoldDB" id="A0A395IZL0"/>
<sequence>MSINMSSLFNTTYNLSLYGIPAAWLLAHIPHEDFIKNLESDQSVDKAKKNRVLRAHAAGANGHENLGLFASAVVAGNVAGISHSTLNSLTGGYLISRVAFNLIYINNESQTAAAARSLAFLVGIGHIFTLFIKSGNLLKDKAKRSKVIGKPRVTETKSGRWKEITYSIPRKWLKFFSNAEENTLVRWISRLTITGFPATPMLVKEMADEIRLRRVQVASSRIPTSTEILPIGHEWIYRFQKRHPELKTCYSRQLESNRAKEATPENIQAWFDAFRTRLIERKYELDDMYNMDETGFGVGTTQSTRIIVDSTQKSNWKVTAGKQEWITAFECVNAAGKALSPMVIFKAQNTNSAWIPKDTPQSWQFSTSTNGWTSNSHGLEWLKRVFEPESKKVSGDRPRLFDHGWPFKSYYRQLYCFLYREGYRFTYILPPHCSHLLQPLDIAVYGPMKRYHALEVDRYSRAGVKRIQRAEWLAGEELVLVPFAPRKVLDSLPFNSSQQPSTPQMRTSNQDLDLSILRSSAPDGTELRQANQTFNKALADNDSLASPTRRYAKRMTRLVESQNAEIALLRKQLADAQEVIETRKKRTKGKRVKLQGQFVFSSEEVLKMVREAEEKPKEKKPRGRPRKRPIEELEEETEEEEPDSSLSDLELELDECVARRTRSHREN</sequence>
<dbReference type="Gene3D" id="1.20.120.550">
    <property type="entry name" value="Membrane associated eicosanoid/glutathione metabolism-like domain"/>
    <property type="match status" value="1"/>
</dbReference>
<dbReference type="SUPFAM" id="SSF161084">
    <property type="entry name" value="MAPEG domain-like"/>
    <property type="match status" value="1"/>
</dbReference>
<dbReference type="InterPro" id="IPR004875">
    <property type="entry name" value="DDE_SF_endonuclease_dom"/>
</dbReference>
<evidence type="ECO:0000256" key="5">
    <source>
        <dbReference type="ARBA" id="ARBA00023136"/>
    </source>
</evidence>
<dbReference type="GO" id="GO:0016020">
    <property type="term" value="C:membrane"/>
    <property type="evidence" value="ECO:0007669"/>
    <property type="project" value="UniProtKB-SubCell"/>
</dbReference>
<dbReference type="OrthoDB" id="2122304at2759"/>
<evidence type="ECO:0000313" key="9">
    <source>
        <dbReference type="EMBL" id="RAL65707.1"/>
    </source>
</evidence>
<evidence type="ECO:0000256" key="2">
    <source>
        <dbReference type="ARBA" id="ARBA00022692"/>
    </source>
</evidence>
<evidence type="ECO:0000256" key="3">
    <source>
        <dbReference type="ARBA" id="ARBA00022989"/>
    </source>
</evidence>
<dbReference type="PANTHER" id="PTHR19303">
    <property type="entry name" value="TRANSPOSON"/>
    <property type="match status" value="1"/>
</dbReference>
<dbReference type="Pfam" id="PF03221">
    <property type="entry name" value="HTH_Tnp_Tc5"/>
    <property type="match status" value="1"/>
</dbReference>
<keyword evidence="3" id="KW-1133">Transmembrane helix</keyword>
<dbReference type="Pfam" id="PF03184">
    <property type="entry name" value="DDE_1"/>
    <property type="match status" value="1"/>
</dbReference>
<dbReference type="InterPro" id="IPR023352">
    <property type="entry name" value="MAPEG-like_dom_sf"/>
</dbReference>
<dbReference type="EMBL" id="QKRW01000009">
    <property type="protein sequence ID" value="RAL65707.1"/>
    <property type="molecule type" value="Genomic_DNA"/>
</dbReference>
<evidence type="ECO:0000313" key="10">
    <source>
        <dbReference type="Proteomes" id="UP000249056"/>
    </source>
</evidence>
<dbReference type="PANTHER" id="PTHR19303:SF74">
    <property type="entry name" value="POGO TRANSPOSABLE ELEMENT WITH KRAB DOMAIN"/>
    <property type="match status" value="1"/>
</dbReference>
<dbReference type="GO" id="GO:0003677">
    <property type="term" value="F:DNA binding"/>
    <property type="evidence" value="ECO:0007669"/>
    <property type="project" value="UniProtKB-KW"/>
</dbReference>
<dbReference type="Pfam" id="PF01124">
    <property type="entry name" value="MAPEG"/>
    <property type="match status" value="1"/>
</dbReference>
<feature type="region of interest" description="Disordered" evidence="7">
    <location>
        <begin position="611"/>
        <end position="652"/>
    </location>
</feature>